<dbReference type="Proteomes" id="UP000703893">
    <property type="component" value="Unassembled WGS sequence"/>
</dbReference>
<comment type="caution">
    <text evidence="1">The sequence shown here is derived from an EMBL/GenBank/DDBJ whole genome shotgun (WGS) entry which is preliminary data.</text>
</comment>
<evidence type="ECO:0000313" key="2">
    <source>
        <dbReference type="Proteomes" id="UP000703893"/>
    </source>
</evidence>
<dbReference type="AlphaFoldDB" id="A0A938BJ80"/>
<reference evidence="1 2" key="1">
    <citation type="submission" date="2019-03" db="EMBL/GenBank/DDBJ databases">
        <title>Lake Tanganyika Metagenome-Assembled Genomes (MAGs).</title>
        <authorList>
            <person name="Tran P."/>
        </authorList>
    </citation>
    <scope>NUCLEOTIDE SEQUENCE [LARGE SCALE GENOMIC DNA]</scope>
    <source>
        <strain evidence="1">K_DeepCast_65m_m2_236</strain>
    </source>
</reference>
<dbReference type="EMBL" id="VGJX01000431">
    <property type="protein sequence ID" value="MBM3275072.1"/>
    <property type="molecule type" value="Genomic_DNA"/>
</dbReference>
<gene>
    <name evidence="1" type="ORF">FJZ00_07955</name>
</gene>
<proteinExistence type="predicted"/>
<name>A0A938BJ80_9BACT</name>
<sequence length="248" mass="26591">MQRVESPVTVHRGQITVTTRTHAKAQPADLVRALSRDWGTWFKVGRTRNVVETATSLSFEFSPLKLPGMPWIRVTEDKSKLDRALRRAHAGEKALVPVQMADGFTGKAFFLIEKAPQGGSFITTKWAGVKPDGWRGSFDAIARVMGEAHTAMEEPLLSSLDDYAQALGRGGEKAATAVADANANVRIAGAVTALARRGLVQGTHVGAAMMETMASHTPLPMRLAGNAGAFLMRSGGSIAGRMLKALHF</sequence>
<protein>
    <submittedName>
        <fullName evidence="1">Uncharacterized protein</fullName>
    </submittedName>
</protein>
<organism evidence="1 2">
    <name type="scientific">Candidatus Tanganyikabacteria bacterium</name>
    <dbReference type="NCBI Taxonomy" id="2961651"/>
    <lineage>
        <taxon>Bacteria</taxon>
        <taxon>Bacillati</taxon>
        <taxon>Candidatus Sericytochromatia</taxon>
        <taxon>Candidatus Tanganyikabacteria</taxon>
    </lineage>
</organism>
<accession>A0A938BJ80</accession>
<evidence type="ECO:0000313" key="1">
    <source>
        <dbReference type="EMBL" id="MBM3275072.1"/>
    </source>
</evidence>